<evidence type="ECO:0000256" key="1">
    <source>
        <dbReference type="SAM" id="SignalP"/>
    </source>
</evidence>
<feature type="signal peptide" evidence="1">
    <location>
        <begin position="1"/>
        <end position="19"/>
    </location>
</feature>
<dbReference type="OrthoDB" id="1859733at2759"/>
<accession>A0A8A1MKS5</accession>
<keyword evidence="1" id="KW-0732">Signal</keyword>
<proteinExistence type="predicted"/>
<dbReference type="Pfam" id="PF11693">
    <property type="entry name" value="DUF2990"/>
    <property type="match status" value="1"/>
</dbReference>
<evidence type="ECO:0000313" key="3">
    <source>
        <dbReference type="Proteomes" id="UP000663671"/>
    </source>
</evidence>
<gene>
    <name evidence="2" type="ORF">I7I51_06105</name>
</gene>
<sequence>MQLLLLLAALASLTSVALAAPPGWSPDSAQFYSTVAKEIEAARKSHKDPSRKNCDFSRARLPAPIKPLPPVPEGQKLLHVTIGRGIQNFFFCFLWIPVDFLQITSRAKISLHGMQ</sequence>
<evidence type="ECO:0000313" key="2">
    <source>
        <dbReference type="EMBL" id="QSS65263.1"/>
    </source>
</evidence>
<name>A0A8A1MKS5_AJECA</name>
<feature type="chain" id="PRO_5034167369" evidence="1">
    <location>
        <begin position="20"/>
        <end position="115"/>
    </location>
</feature>
<dbReference type="AlphaFoldDB" id="A0A8A1MKS5"/>
<dbReference type="VEuPathDB" id="FungiDB:I7I51_06105"/>
<protein>
    <submittedName>
        <fullName evidence="2">Malate dehydrogenase</fullName>
    </submittedName>
</protein>
<reference evidence="2" key="1">
    <citation type="submission" date="2021-01" db="EMBL/GenBank/DDBJ databases">
        <title>Chromosome-level genome assembly of a human fungal pathogen reveals clustering of transcriptionally co-regulated genes.</title>
        <authorList>
            <person name="Voorhies M."/>
            <person name="Cohen S."/>
            <person name="Shea T.P."/>
            <person name="Petrus S."/>
            <person name="Munoz J.F."/>
            <person name="Poplawski S."/>
            <person name="Goldman W.E."/>
            <person name="Michael T."/>
            <person name="Cuomo C.A."/>
            <person name="Sil A."/>
            <person name="Beyhan S."/>
        </authorList>
    </citation>
    <scope>NUCLEOTIDE SEQUENCE</scope>
    <source>
        <strain evidence="2">WU24</strain>
    </source>
</reference>
<dbReference type="Proteomes" id="UP000663671">
    <property type="component" value="Chromosome 3"/>
</dbReference>
<organism evidence="2 3">
    <name type="scientific">Ajellomyces capsulatus</name>
    <name type="common">Darling's disease fungus</name>
    <name type="synonym">Histoplasma capsulatum</name>
    <dbReference type="NCBI Taxonomy" id="5037"/>
    <lineage>
        <taxon>Eukaryota</taxon>
        <taxon>Fungi</taxon>
        <taxon>Dikarya</taxon>
        <taxon>Ascomycota</taxon>
        <taxon>Pezizomycotina</taxon>
        <taxon>Eurotiomycetes</taxon>
        <taxon>Eurotiomycetidae</taxon>
        <taxon>Onygenales</taxon>
        <taxon>Ajellomycetaceae</taxon>
        <taxon>Histoplasma</taxon>
    </lineage>
</organism>
<dbReference type="InterPro" id="IPR021706">
    <property type="entry name" value="DUF2990"/>
</dbReference>
<dbReference type="EMBL" id="CP069115">
    <property type="protein sequence ID" value="QSS65263.1"/>
    <property type="molecule type" value="Genomic_DNA"/>
</dbReference>